<feature type="coiled-coil region" evidence="1">
    <location>
        <begin position="516"/>
        <end position="567"/>
    </location>
</feature>
<reference evidence="3 4" key="1">
    <citation type="journal article" date="2019" name="Mol. Ecol. Resour.">
        <title>Chromosome-level genome assembly of Triplophysa tibetana, a fish adapted to the harsh high-altitude environment of the Tibetan Plateau.</title>
        <authorList>
            <person name="Yang X."/>
            <person name="Liu H."/>
            <person name="Ma Z."/>
            <person name="Zou Y."/>
            <person name="Zou M."/>
            <person name="Mao Y."/>
            <person name="Li X."/>
            <person name="Wang H."/>
            <person name="Chen T."/>
            <person name="Wang W."/>
            <person name="Yang R."/>
        </authorList>
    </citation>
    <scope>NUCLEOTIDE SEQUENCE [LARGE SCALE GENOMIC DNA]</scope>
    <source>
        <strain evidence="3">TTIB1903HZAU</strain>
        <tissue evidence="3">Muscle</tissue>
    </source>
</reference>
<protein>
    <submittedName>
        <fullName evidence="3">Uncharacterized protein</fullName>
    </submittedName>
</protein>
<sequence length="588" mass="67829">MTIQDDDNALSPINKRFLELENDITNLRKYSRTLERYQCNIPYEVSRAIKDLNPVSACRLRKSESERTAERLQQASRDLTRNLEELERVKVKRNLLLDKREKHKKSLKEINDRIRPAQEARKAVLKRIRDSGGVSGSLPTPPLGKRPVPPPIPKAGLGCSIRESTPVLDVPLPKQVRTSKGESLPPLQRPPRVGVPQQKEGSFQPSKRYYDNQSFLEKSEAEVQCLKMTIQDDDNALSPINKRFLELENDITNLRKYSRTLERYQCNIPYEVSRAIKDLNPVSACRLRKSESERTAERLQQASRDLTRNLEELERVKVKRNLLLDKREKHKKSLKEINDRIRPAQEARKAVLKRIRDSGGVSGSLPTPPLGKRPVPPPILKAGLGRRIRESTPVLDVPLPKQVRTSKGESLPPLQRPPRVGVPQQKEGSFQPSKRYYDNQSFLEKSEAEVQCLKMTIQDDDNALSPINKRFLELENDITNLRKYSRTLERYQCNIPYEVSRAIKDLNPVSACRLRKSESERTAERLQQASRDLTRNLEELERVKVKRNLLLDKREKHKKSLKEINDRIRPAQEARKAVLKRIRDSGVN</sequence>
<evidence type="ECO:0000313" key="3">
    <source>
        <dbReference type="EMBL" id="KAA0713346.1"/>
    </source>
</evidence>
<comment type="caution">
    <text evidence="3">The sequence shown here is derived from an EMBL/GenBank/DDBJ whole genome shotgun (WGS) entry which is preliminary data.</text>
</comment>
<dbReference type="EMBL" id="SOYY01000013">
    <property type="protein sequence ID" value="KAA0713346.1"/>
    <property type="molecule type" value="Genomic_DNA"/>
</dbReference>
<organism evidence="3 4">
    <name type="scientific">Triplophysa tibetana</name>
    <dbReference type="NCBI Taxonomy" id="1572043"/>
    <lineage>
        <taxon>Eukaryota</taxon>
        <taxon>Metazoa</taxon>
        <taxon>Chordata</taxon>
        <taxon>Craniata</taxon>
        <taxon>Vertebrata</taxon>
        <taxon>Euteleostomi</taxon>
        <taxon>Actinopterygii</taxon>
        <taxon>Neopterygii</taxon>
        <taxon>Teleostei</taxon>
        <taxon>Ostariophysi</taxon>
        <taxon>Cypriniformes</taxon>
        <taxon>Nemacheilidae</taxon>
        <taxon>Triplophysa</taxon>
    </lineage>
</organism>
<gene>
    <name evidence="3" type="ORF">E1301_Tti009234</name>
</gene>
<evidence type="ECO:0000256" key="2">
    <source>
        <dbReference type="SAM" id="MobiDB-lite"/>
    </source>
</evidence>
<feature type="compositionally biased region" description="Pro residues" evidence="2">
    <location>
        <begin position="139"/>
        <end position="150"/>
    </location>
</feature>
<dbReference type="AlphaFoldDB" id="A0A5A9NXC4"/>
<feature type="region of interest" description="Disordered" evidence="2">
    <location>
        <begin position="129"/>
        <end position="150"/>
    </location>
</feature>
<feature type="coiled-coil region" evidence="1">
    <location>
        <begin position="62"/>
        <end position="113"/>
    </location>
</feature>
<proteinExistence type="predicted"/>
<feature type="region of interest" description="Disordered" evidence="2">
    <location>
        <begin position="357"/>
        <end position="432"/>
    </location>
</feature>
<feature type="compositionally biased region" description="Pro residues" evidence="2">
    <location>
        <begin position="366"/>
        <end position="379"/>
    </location>
</feature>
<name>A0A5A9NXC4_9TELE</name>
<dbReference type="Proteomes" id="UP000324632">
    <property type="component" value="Chromosome 13"/>
</dbReference>
<evidence type="ECO:0000313" key="4">
    <source>
        <dbReference type="Proteomes" id="UP000324632"/>
    </source>
</evidence>
<evidence type="ECO:0000256" key="1">
    <source>
        <dbReference type="SAM" id="Coils"/>
    </source>
</evidence>
<feature type="coiled-coil region" evidence="1">
    <location>
        <begin position="289"/>
        <end position="340"/>
    </location>
</feature>
<feature type="region of interest" description="Disordered" evidence="2">
    <location>
        <begin position="168"/>
        <end position="205"/>
    </location>
</feature>
<accession>A0A5A9NXC4</accession>
<keyword evidence="4" id="KW-1185">Reference proteome</keyword>
<keyword evidence="1" id="KW-0175">Coiled coil</keyword>